<evidence type="ECO:0000313" key="2">
    <source>
        <dbReference type="EMBL" id="KAK6911272.1"/>
    </source>
</evidence>
<dbReference type="EMBL" id="JBAMMX010000028">
    <property type="protein sequence ID" value="KAK6911272.1"/>
    <property type="molecule type" value="Genomic_DNA"/>
</dbReference>
<feature type="region of interest" description="Disordered" evidence="1">
    <location>
        <begin position="81"/>
        <end position="106"/>
    </location>
</feature>
<feature type="region of interest" description="Disordered" evidence="1">
    <location>
        <begin position="41"/>
        <end position="69"/>
    </location>
</feature>
<dbReference type="AlphaFoldDB" id="A0AAN8UIU6"/>
<reference evidence="2 3" key="1">
    <citation type="submission" date="2023-12" db="EMBL/GenBank/DDBJ databases">
        <title>A high-quality genome assembly for Dillenia turbinata (Dilleniales).</title>
        <authorList>
            <person name="Chanderbali A."/>
        </authorList>
    </citation>
    <scope>NUCLEOTIDE SEQUENCE [LARGE SCALE GENOMIC DNA]</scope>
    <source>
        <strain evidence="2">LSX21</strain>
        <tissue evidence="2">Leaf</tissue>
    </source>
</reference>
<feature type="non-terminal residue" evidence="2">
    <location>
        <position position="1"/>
    </location>
</feature>
<sequence length="182" mass="20318">ENKWSGQIPAFGNWDYANELPITQYFESARQAGLLRFSNSSGEGDLYMPTNDPSSLDLNKPLPRKASSLSLPLSLPSKARVGERKYGHVKEQRKQGRKVCDEMDPPRKHAYIQNQKNQDDAVSPPHHPAVVVVGAAPPPKPKPVDEDLYKIPPDLLYSSKRVQEESRVLFEMLGAVRGVTSQ</sequence>
<dbReference type="PANTHER" id="PTHR33699:SF3">
    <property type="entry name" value="OS06G0347300 PROTEIN"/>
    <property type="match status" value="1"/>
</dbReference>
<accession>A0AAN8UIU6</accession>
<comment type="caution">
    <text evidence="2">The sequence shown here is derived from an EMBL/GenBank/DDBJ whole genome shotgun (WGS) entry which is preliminary data.</text>
</comment>
<keyword evidence="3" id="KW-1185">Reference proteome</keyword>
<dbReference type="Proteomes" id="UP001370490">
    <property type="component" value="Unassembled WGS sequence"/>
</dbReference>
<gene>
    <name evidence="2" type="ORF">RJ641_023365</name>
</gene>
<name>A0AAN8UIU6_9MAGN</name>
<evidence type="ECO:0000256" key="1">
    <source>
        <dbReference type="SAM" id="MobiDB-lite"/>
    </source>
</evidence>
<protein>
    <submittedName>
        <fullName evidence="2">Uncharacterized protein</fullName>
    </submittedName>
</protein>
<evidence type="ECO:0000313" key="3">
    <source>
        <dbReference type="Proteomes" id="UP001370490"/>
    </source>
</evidence>
<dbReference type="PANTHER" id="PTHR33699">
    <property type="entry name" value="EXPRESSED PROTEIN"/>
    <property type="match status" value="1"/>
</dbReference>
<organism evidence="2 3">
    <name type="scientific">Dillenia turbinata</name>
    <dbReference type="NCBI Taxonomy" id="194707"/>
    <lineage>
        <taxon>Eukaryota</taxon>
        <taxon>Viridiplantae</taxon>
        <taxon>Streptophyta</taxon>
        <taxon>Embryophyta</taxon>
        <taxon>Tracheophyta</taxon>
        <taxon>Spermatophyta</taxon>
        <taxon>Magnoliopsida</taxon>
        <taxon>eudicotyledons</taxon>
        <taxon>Gunneridae</taxon>
        <taxon>Pentapetalae</taxon>
        <taxon>Dilleniales</taxon>
        <taxon>Dilleniaceae</taxon>
        <taxon>Dillenia</taxon>
    </lineage>
</organism>
<proteinExistence type="predicted"/>